<protein>
    <submittedName>
        <fullName evidence="1">Uncharacterized protein</fullName>
    </submittedName>
</protein>
<gene>
    <name evidence="1" type="ORF">CES86_2360</name>
</gene>
<organism evidence="1 2">
    <name type="scientific">Brucella lupini</name>
    <dbReference type="NCBI Taxonomy" id="255457"/>
    <lineage>
        <taxon>Bacteria</taxon>
        <taxon>Pseudomonadati</taxon>
        <taxon>Pseudomonadota</taxon>
        <taxon>Alphaproteobacteria</taxon>
        <taxon>Hyphomicrobiales</taxon>
        <taxon>Brucellaceae</taxon>
        <taxon>Brucella/Ochrobactrum group</taxon>
        <taxon>Brucella</taxon>
    </lineage>
</organism>
<reference evidence="1 2" key="1">
    <citation type="submission" date="2017-07" db="EMBL/GenBank/DDBJ databases">
        <title>Draft genome of Ochrobactrum lupini type strain LUP21.</title>
        <authorList>
            <person name="Krzyzanowska D.M."/>
            <person name="Jafra S."/>
        </authorList>
    </citation>
    <scope>NUCLEOTIDE SEQUENCE [LARGE SCALE GENOMIC DNA]</scope>
    <source>
        <strain evidence="1 2">LUP21</strain>
    </source>
</reference>
<evidence type="ECO:0000313" key="1">
    <source>
        <dbReference type="EMBL" id="OYR29795.1"/>
    </source>
</evidence>
<dbReference type="AlphaFoldDB" id="A0A256GRI3"/>
<proteinExistence type="predicted"/>
<evidence type="ECO:0000313" key="2">
    <source>
        <dbReference type="Proteomes" id="UP000216363"/>
    </source>
</evidence>
<dbReference type="EMBL" id="NNRN01000046">
    <property type="protein sequence ID" value="OYR29795.1"/>
    <property type="molecule type" value="Genomic_DNA"/>
</dbReference>
<name>A0A256GRI3_9HYPH</name>
<sequence>MAQRFLPSEHFAAKWKHLTSHKCGKTNGQSVPLQTELALASLLPQGTGRKTAGRRRQAVQPSMIPTSFSLIRTMTVGFGIAPNLLTLTRLPCQALAGFGHLVRYRRWGVSPRPENWIFRLHRRTSGCTAARAVVMLRFPIKQGAG</sequence>
<accession>A0A256GRI3</accession>
<dbReference type="Proteomes" id="UP000216363">
    <property type="component" value="Unassembled WGS sequence"/>
</dbReference>
<comment type="caution">
    <text evidence="1">The sequence shown here is derived from an EMBL/GenBank/DDBJ whole genome shotgun (WGS) entry which is preliminary data.</text>
</comment>